<evidence type="ECO:0000313" key="3">
    <source>
        <dbReference type="Proteomes" id="UP000193218"/>
    </source>
</evidence>
<organism evidence="2 3">
    <name type="scientific">Kockovaella imperatae</name>
    <dbReference type="NCBI Taxonomy" id="4999"/>
    <lineage>
        <taxon>Eukaryota</taxon>
        <taxon>Fungi</taxon>
        <taxon>Dikarya</taxon>
        <taxon>Basidiomycota</taxon>
        <taxon>Agaricomycotina</taxon>
        <taxon>Tremellomycetes</taxon>
        <taxon>Tremellales</taxon>
        <taxon>Cuniculitremaceae</taxon>
        <taxon>Kockovaella</taxon>
    </lineage>
</organism>
<evidence type="ECO:0000256" key="1">
    <source>
        <dbReference type="SAM" id="MobiDB-lite"/>
    </source>
</evidence>
<dbReference type="GeneID" id="33559568"/>
<keyword evidence="3" id="KW-1185">Reference proteome</keyword>
<gene>
    <name evidence="2" type="ORF">BD324DRAFT_647991</name>
</gene>
<reference evidence="2 3" key="1">
    <citation type="submission" date="2017-03" db="EMBL/GenBank/DDBJ databases">
        <title>Widespread Adenine N6-methylation of Active Genes in Fungi.</title>
        <authorList>
            <consortium name="DOE Joint Genome Institute"/>
            <person name="Mondo S.J."/>
            <person name="Dannebaum R.O."/>
            <person name="Kuo R.C."/>
            <person name="Louie K.B."/>
            <person name="Bewick A.J."/>
            <person name="Labutti K."/>
            <person name="Haridas S."/>
            <person name="Kuo A."/>
            <person name="Salamov A."/>
            <person name="Ahrendt S.R."/>
            <person name="Lau R."/>
            <person name="Bowen B.P."/>
            <person name="Lipzen A."/>
            <person name="Sullivan W."/>
            <person name="Andreopoulos W.B."/>
            <person name="Clum A."/>
            <person name="Lindquist E."/>
            <person name="Daum C."/>
            <person name="Northen T.R."/>
            <person name="Ramamoorthy G."/>
            <person name="Schmitz R.J."/>
            <person name="Gryganskyi A."/>
            <person name="Culley D."/>
            <person name="Magnuson J."/>
            <person name="James T.Y."/>
            <person name="O'Malley M.A."/>
            <person name="Stajich J.E."/>
            <person name="Spatafora J.W."/>
            <person name="Visel A."/>
            <person name="Grigoriev I.V."/>
        </authorList>
    </citation>
    <scope>NUCLEOTIDE SEQUENCE [LARGE SCALE GENOMIC DNA]</scope>
    <source>
        <strain evidence="2 3">NRRL Y-17943</strain>
    </source>
</reference>
<name>A0A1Y1UV52_9TREE</name>
<dbReference type="AlphaFoldDB" id="A0A1Y1UV52"/>
<dbReference type="Proteomes" id="UP000193218">
    <property type="component" value="Unassembled WGS sequence"/>
</dbReference>
<sequence>MISQRTSVPFSAVSLSTDDVFISRETLRDMMRPSGPFNLFGQQLGAAAPISSRPTRASSSSWASVSPEHLGQMAPSGLVREMRVNRRVGLIDRPQPVEMRRVWGAVDLSHGTLQSAPANLGVATGQHQTLLDPLRVQARLGKRKALRRLSRPNSAGDMTIGGVKKARQSGHLLGERLAREYQTTSHAFVLSDPLNIVLGQGSNICPSTSGSATLSESHSSSPADVPPSPLLPSIPHFDPIIWGDEREVSNPPDDLSRVHSEELPPADVASPSMTGFKALRPSIGLLCEGQISEDERVSRMKNCRLDSGLGLGIFLEDN</sequence>
<proteinExistence type="predicted"/>
<protein>
    <submittedName>
        <fullName evidence="2">Uncharacterized protein</fullName>
    </submittedName>
</protein>
<accession>A0A1Y1UV52</accession>
<dbReference type="InParanoid" id="A0A1Y1UV52"/>
<evidence type="ECO:0000313" key="2">
    <source>
        <dbReference type="EMBL" id="ORX41095.1"/>
    </source>
</evidence>
<comment type="caution">
    <text evidence="2">The sequence shown here is derived from an EMBL/GenBank/DDBJ whole genome shotgun (WGS) entry which is preliminary data.</text>
</comment>
<feature type="region of interest" description="Disordered" evidence="1">
    <location>
        <begin position="207"/>
        <end position="228"/>
    </location>
</feature>
<feature type="compositionally biased region" description="Polar residues" evidence="1">
    <location>
        <begin position="207"/>
        <end position="222"/>
    </location>
</feature>
<dbReference type="RefSeq" id="XP_021874774.1">
    <property type="nucleotide sequence ID" value="XM_022017759.1"/>
</dbReference>
<dbReference type="EMBL" id="NBSH01000001">
    <property type="protein sequence ID" value="ORX41095.1"/>
    <property type="molecule type" value="Genomic_DNA"/>
</dbReference>